<accession>A0A382Z829</accession>
<feature type="non-terminal residue" evidence="8">
    <location>
        <position position="77"/>
    </location>
</feature>
<dbReference type="InterPro" id="IPR002496">
    <property type="entry name" value="PRib_AMP_CycHydrolase_dom"/>
</dbReference>
<evidence type="ECO:0000256" key="1">
    <source>
        <dbReference type="ARBA" id="ARBA00000024"/>
    </source>
</evidence>
<dbReference type="GO" id="GO:0000105">
    <property type="term" value="P:L-histidine biosynthetic process"/>
    <property type="evidence" value="ECO:0007669"/>
    <property type="project" value="UniProtKB-UniPathway"/>
</dbReference>
<keyword evidence="4" id="KW-0028">Amino-acid biosynthesis</keyword>
<evidence type="ECO:0000256" key="2">
    <source>
        <dbReference type="ARBA" id="ARBA00005169"/>
    </source>
</evidence>
<gene>
    <name evidence="8" type="ORF">METZ01_LOCUS444294</name>
</gene>
<protein>
    <recommendedName>
        <fullName evidence="3">phosphoribosyl-AMP cyclohydrolase</fullName>
        <ecNumber evidence="3">3.5.4.19</ecNumber>
    </recommendedName>
</protein>
<dbReference type="UniPathway" id="UPA00031">
    <property type="reaction ID" value="UER00008"/>
</dbReference>
<dbReference type="EC" id="3.5.4.19" evidence="3"/>
<name>A0A382Z829_9ZZZZ</name>
<sequence>MFKQRKSVKDVEEGNELRPKFNHEGLIPVVTTDFVTNKLLMHAYMNEEALKLTITKREAYYYSRTRKCLWHKGSTSG</sequence>
<dbReference type="InterPro" id="IPR038019">
    <property type="entry name" value="PRib_AMP_CycHydrolase_sf"/>
</dbReference>
<keyword evidence="5" id="KW-0378">Hydrolase</keyword>
<dbReference type="PANTHER" id="PTHR42945">
    <property type="entry name" value="HISTIDINE BIOSYNTHESIS BIFUNCTIONAL PROTEIN"/>
    <property type="match status" value="1"/>
</dbReference>
<dbReference type="EMBL" id="UINC01181647">
    <property type="protein sequence ID" value="SVD91440.1"/>
    <property type="molecule type" value="Genomic_DNA"/>
</dbReference>
<keyword evidence="6" id="KW-0368">Histidine biosynthesis</keyword>
<proteinExistence type="predicted"/>
<comment type="catalytic activity">
    <reaction evidence="1">
        <text>1-(5-phospho-beta-D-ribosyl)-5'-AMP + H2O = 1-(5-phospho-beta-D-ribosyl)-5-[(5-phospho-beta-D-ribosylamino)methylideneamino]imidazole-4-carboxamide</text>
        <dbReference type="Rhea" id="RHEA:20049"/>
        <dbReference type="ChEBI" id="CHEBI:15377"/>
        <dbReference type="ChEBI" id="CHEBI:58435"/>
        <dbReference type="ChEBI" id="CHEBI:59457"/>
        <dbReference type="EC" id="3.5.4.19"/>
    </reaction>
</comment>
<dbReference type="GO" id="GO:0004635">
    <property type="term" value="F:phosphoribosyl-AMP cyclohydrolase activity"/>
    <property type="evidence" value="ECO:0007669"/>
    <property type="project" value="UniProtKB-EC"/>
</dbReference>
<evidence type="ECO:0000256" key="6">
    <source>
        <dbReference type="ARBA" id="ARBA00023102"/>
    </source>
</evidence>
<evidence type="ECO:0000256" key="5">
    <source>
        <dbReference type="ARBA" id="ARBA00022801"/>
    </source>
</evidence>
<comment type="pathway">
    <text evidence="2">Amino-acid biosynthesis; L-histidine biosynthesis; L-histidine from 5-phospho-alpha-D-ribose 1-diphosphate: step 3/9.</text>
</comment>
<dbReference type="PANTHER" id="PTHR42945:SF1">
    <property type="entry name" value="HISTIDINE BIOSYNTHESIS BIFUNCTIONAL PROTEIN HIS7"/>
    <property type="match status" value="1"/>
</dbReference>
<dbReference type="Gene3D" id="3.10.20.810">
    <property type="entry name" value="Phosphoribosyl-AMP cyclohydrolase"/>
    <property type="match status" value="1"/>
</dbReference>
<evidence type="ECO:0000259" key="7">
    <source>
        <dbReference type="Pfam" id="PF01502"/>
    </source>
</evidence>
<dbReference type="AlphaFoldDB" id="A0A382Z829"/>
<evidence type="ECO:0000313" key="8">
    <source>
        <dbReference type="EMBL" id="SVD91440.1"/>
    </source>
</evidence>
<reference evidence="8" key="1">
    <citation type="submission" date="2018-05" db="EMBL/GenBank/DDBJ databases">
        <authorList>
            <person name="Lanie J.A."/>
            <person name="Ng W.-L."/>
            <person name="Kazmierczak K.M."/>
            <person name="Andrzejewski T.M."/>
            <person name="Davidsen T.M."/>
            <person name="Wayne K.J."/>
            <person name="Tettelin H."/>
            <person name="Glass J.I."/>
            <person name="Rusch D."/>
            <person name="Podicherti R."/>
            <person name="Tsui H.-C.T."/>
            <person name="Winkler M.E."/>
        </authorList>
    </citation>
    <scope>NUCLEOTIDE SEQUENCE</scope>
</reference>
<feature type="domain" description="Phosphoribosyl-AMP cyclohydrolase" evidence="7">
    <location>
        <begin position="41"/>
        <end position="77"/>
    </location>
</feature>
<evidence type="ECO:0000256" key="4">
    <source>
        <dbReference type="ARBA" id="ARBA00022605"/>
    </source>
</evidence>
<organism evidence="8">
    <name type="scientific">marine metagenome</name>
    <dbReference type="NCBI Taxonomy" id="408172"/>
    <lineage>
        <taxon>unclassified sequences</taxon>
        <taxon>metagenomes</taxon>
        <taxon>ecological metagenomes</taxon>
    </lineage>
</organism>
<evidence type="ECO:0000256" key="3">
    <source>
        <dbReference type="ARBA" id="ARBA00012721"/>
    </source>
</evidence>
<dbReference type="Pfam" id="PF01502">
    <property type="entry name" value="PRA-CH"/>
    <property type="match status" value="1"/>
</dbReference>
<dbReference type="SUPFAM" id="SSF141734">
    <property type="entry name" value="HisI-like"/>
    <property type="match status" value="1"/>
</dbReference>